<evidence type="ECO:0000313" key="2">
    <source>
        <dbReference type="EMBL" id="KTT76728.1"/>
    </source>
</evidence>
<comment type="caution">
    <text evidence="2">The sequence shown here is derived from an EMBL/GenBank/DDBJ whole genome shotgun (WGS) entry which is preliminary data.</text>
</comment>
<protein>
    <recommendedName>
        <fullName evidence="4">UrcA family protein</fullName>
    </recommendedName>
</protein>
<dbReference type="OrthoDB" id="7566637at2"/>
<feature type="signal peptide" evidence="1">
    <location>
        <begin position="1"/>
        <end position="24"/>
    </location>
</feature>
<dbReference type="NCBIfam" id="TIGR04433">
    <property type="entry name" value="UrcA_uranyl"/>
    <property type="match status" value="1"/>
</dbReference>
<sequence length="104" mass="11197">MTRFDRAALAAALALAPISTAASAEAMREHVSASVSVHDIDFSTSAGRSAFQARVRRAARHTCGTSYDLRGRSDMLRCRGEMMKDGEVRLAALTRARGTELAAR</sequence>
<dbReference type="InterPro" id="IPR030972">
    <property type="entry name" value="UrcA_uranyl"/>
</dbReference>
<dbReference type="EMBL" id="LDTB01000001">
    <property type="protein sequence ID" value="KTT76728.1"/>
    <property type="molecule type" value="Genomic_DNA"/>
</dbReference>
<organism evidence="2 3">
    <name type="scientific">Sphingomonas endophytica</name>
    <dbReference type="NCBI Taxonomy" id="869719"/>
    <lineage>
        <taxon>Bacteria</taxon>
        <taxon>Pseudomonadati</taxon>
        <taxon>Pseudomonadota</taxon>
        <taxon>Alphaproteobacteria</taxon>
        <taxon>Sphingomonadales</taxon>
        <taxon>Sphingomonadaceae</taxon>
        <taxon>Sphingomonas</taxon>
    </lineage>
</organism>
<reference evidence="2 3" key="1">
    <citation type="journal article" date="2016" name="Front. Microbiol.">
        <title>Genomic Resource of Rice Seed Associated Bacteria.</title>
        <authorList>
            <person name="Midha S."/>
            <person name="Bansal K."/>
            <person name="Sharma S."/>
            <person name="Kumar N."/>
            <person name="Patil P.P."/>
            <person name="Chaudhry V."/>
            <person name="Patil P.B."/>
        </authorList>
    </citation>
    <scope>NUCLEOTIDE SEQUENCE [LARGE SCALE GENOMIC DNA]</scope>
    <source>
        <strain evidence="2 3">NS334</strain>
    </source>
</reference>
<gene>
    <name evidence="2" type="ORF">NS334_00490</name>
</gene>
<keyword evidence="3" id="KW-1185">Reference proteome</keyword>
<dbReference type="AlphaFoldDB" id="A0A147IA30"/>
<dbReference type="Proteomes" id="UP000074310">
    <property type="component" value="Unassembled WGS sequence"/>
</dbReference>
<evidence type="ECO:0000313" key="3">
    <source>
        <dbReference type="Proteomes" id="UP000074310"/>
    </source>
</evidence>
<name>A0A147IA30_9SPHN</name>
<proteinExistence type="predicted"/>
<accession>A0A147IA30</accession>
<evidence type="ECO:0008006" key="4">
    <source>
        <dbReference type="Google" id="ProtNLM"/>
    </source>
</evidence>
<evidence type="ECO:0000256" key="1">
    <source>
        <dbReference type="SAM" id="SignalP"/>
    </source>
</evidence>
<dbReference type="PATRIC" id="fig|869719.3.peg.104"/>
<dbReference type="RefSeq" id="WP_058754008.1">
    <property type="nucleotide sequence ID" value="NZ_LDTB01000001.1"/>
</dbReference>
<keyword evidence="1" id="KW-0732">Signal</keyword>
<feature type="chain" id="PRO_5007548470" description="UrcA family protein" evidence="1">
    <location>
        <begin position="25"/>
        <end position="104"/>
    </location>
</feature>